<dbReference type="OrthoDB" id="1711136at2759"/>
<dbReference type="EMBL" id="JAKOGI010000151">
    <property type="protein sequence ID" value="KAJ8441862.1"/>
    <property type="molecule type" value="Genomic_DNA"/>
</dbReference>
<keyword evidence="2" id="KW-0863">Zinc-finger</keyword>
<organism evidence="5 6">
    <name type="scientific">Carnegiea gigantea</name>
    <dbReference type="NCBI Taxonomy" id="171969"/>
    <lineage>
        <taxon>Eukaryota</taxon>
        <taxon>Viridiplantae</taxon>
        <taxon>Streptophyta</taxon>
        <taxon>Embryophyta</taxon>
        <taxon>Tracheophyta</taxon>
        <taxon>Spermatophyta</taxon>
        <taxon>Magnoliopsida</taxon>
        <taxon>eudicotyledons</taxon>
        <taxon>Gunneridae</taxon>
        <taxon>Pentapetalae</taxon>
        <taxon>Caryophyllales</taxon>
        <taxon>Cactineae</taxon>
        <taxon>Cactaceae</taxon>
        <taxon>Cactoideae</taxon>
        <taxon>Echinocereeae</taxon>
        <taxon>Carnegiea</taxon>
    </lineage>
</organism>
<dbReference type="Proteomes" id="UP001153076">
    <property type="component" value="Unassembled WGS sequence"/>
</dbReference>
<dbReference type="PANTHER" id="PTHR42647:SF71">
    <property type="entry name" value="E3 UBIQUITIN-PROTEIN LIGASE BOI"/>
    <property type="match status" value="1"/>
</dbReference>
<comment type="caution">
    <text evidence="5">The sequence shown here is derived from an EMBL/GenBank/DDBJ whole genome shotgun (WGS) entry which is preliminary data.</text>
</comment>
<evidence type="ECO:0000313" key="5">
    <source>
        <dbReference type="EMBL" id="KAJ8441862.1"/>
    </source>
</evidence>
<keyword evidence="4" id="KW-0175">Coiled coil</keyword>
<keyword evidence="1" id="KW-0479">Metal-binding</keyword>
<dbReference type="AlphaFoldDB" id="A0A9Q1KEN4"/>
<name>A0A9Q1KEN4_9CARY</name>
<evidence type="ECO:0000256" key="4">
    <source>
        <dbReference type="SAM" id="Coils"/>
    </source>
</evidence>
<proteinExistence type="predicted"/>
<dbReference type="FunFam" id="3.30.40.10:FF:000239">
    <property type="entry name" value="probable BOI-related E3 ubiquitin-protein ligase 2"/>
    <property type="match status" value="1"/>
</dbReference>
<feature type="coiled-coil region" evidence="4">
    <location>
        <begin position="130"/>
        <end position="185"/>
    </location>
</feature>
<protein>
    <recommendedName>
        <fullName evidence="7">RING-type domain-containing protein</fullName>
    </recommendedName>
</protein>
<dbReference type="PANTHER" id="PTHR42647">
    <property type="entry name" value="SBP (S-RIBONUCLEASE BINDING PROTEIN) FAMILY PROTEIN"/>
    <property type="match status" value="1"/>
</dbReference>
<reference evidence="5" key="1">
    <citation type="submission" date="2022-04" db="EMBL/GenBank/DDBJ databases">
        <title>Carnegiea gigantea Genome sequencing and assembly v2.</title>
        <authorList>
            <person name="Copetti D."/>
            <person name="Sanderson M.J."/>
            <person name="Burquez A."/>
            <person name="Wojciechowski M.F."/>
        </authorList>
    </citation>
    <scope>NUCLEOTIDE SEQUENCE</scope>
    <source>
        <strain evidence="5">SGP5-SGP5p</strain>
        <tissue evidence="5">Aerial part</tissue>
    </source>
</reference>
<evidence type="ECO:0000256" key="1">
    <source>
        <dbReference type="ARBA" id="ARBA00022723"/>
    </source>
</evidence>
<gene>
    <name evidence="5" type="ORF">Cgig2_034121</name>
</gene>
<dbReference type="InterPro" id="IPR013083">
    <property type="entry name" value="Znf_RING/FYVE/PHD"/>
</dbReference>
<sequence>MASAEADFWSDNLGMIFSENYSRLMSSNLPPAPGLDFQQQQQWSMQGMGMQSKYQRGRDSFSSASSSSSTATVNPLALTSMSSLLERQRRELDLLLHLQGEKLRQMLHQQMRQEMALILNNFESKTMFLVREKEDELQKLRMKTKILEDYLRKTEVETKAWQRIAKEKEETVISLSNMLEQVKANLSLVPQPNQNNSTEDNDAESVCDCDSLGKNRAEEERENEEMMKFGCKWCNSEYPCVVFLPCKHLCCCKSCDGLLELCPVCHSVKQGSIEVFFS</sequence>
<evidence type="ECO:0000313" key="6">
    <source>
        <dbReference type="Proteomes" id="UP001153076"/>
    </source>
</evidence>
<dbReference type="GO" id="GO:0008270">
    <property type="term" value="F:zinc ion binding"/>
    <property type="evidence" value="ECO:0007669"/>
    <property type="project" value="UniProtKB-KW"/>
</dbReference>
<dbReference type="Gene3D" id="3.30.40.10">
    <property type="entry name" value="Zinc/RING finger domain, C3HC4 (zinc finger)"/>
    <property type="match status" value="1"/>
</dbReference>
<keyword evidence="3" id="KW-0862">Zinc</keyword>
<dbReference type="GO" id="GO:0004842">
    <property type="term" value="F:ubiquitin-protein transferase activity"/>
    <property type="evidence" value="ECO:0007669"/>
    <property type="project" value="TreeGrafter"/>
</dbReference>
<evidence type="ECO:0008006" key="7">
    <source>
        <dbReference type="Google" id="ProtNLM"/>
    </source>
</evidence>
<dbReference type="PIRSF" id="PIRSF036836">
    <property type="entry name" value="RNase_bind_SBP1"/>
    <property type="match status" value="1"/>
</dbReference>
<evidence type="ECO:0000256" key="3">
    <source>
        <dbReference type="ARBA" id="ARBA00022833"/>
    </source>
</evidence>
<evidence type="ECO:0000256" key="2">
    <source>
        <dbReference type="ARBA" id="ARBA00022771"/>
    </source>
</evidence>
<accession>A0A9Q1KEN4</accession>
<keyword evidence="6" id="KW-1185">Reference proteome</keyword>
<dbReference type="Pfam" id="PF13920">
    <property type="entry name" value="zf-C3HC4_3"/>
    <property type="match status" value="1"/>
</dbReference>